<organism evidence="4">
    <name type="scientific">Nicotiana tabacum</name>
    <name type="common">Common tobacco</name>
    <dbReference type="NCBI Taxonomy" id="4097"/>
    <lineage>
        <taxon>Eukaryota</taxon>
        <taxon>Viridiplantae</taxon>
        <taxon>Streptophyta</taxon>
        <taxon>Embryophyta</taxon>
        <taxon>Tracheophyta</taxon>
        <taxon>Spermatophyta</taxon>
        <taxon>Magnoliopsida</taxon>
        <taxon>eudicotyledons</taxon>
        <taxon>Gunneridae</taxon>
        <taxon>Pentapetalae</taxon>
        <taxon>asterids</taxon>
        <taxon>lamiids</taxon>
        <taxon>Solanales</taxon>
        <taxon>Solanaceae</taxon>
        <taxon>Nicotianoideae</taxon>
        <taxon>Nicotianeae</taxon>
        <taxon>Nicotiana</taxon>
    </lineage>
</organism>
<evidence type="ECO:0008006" key="5">
    <source>
        <dbReference type="Google" id="ProtNLM"/>
    </source>
</evidence>
<gene>
    <name evidence="4" type="primary">LOC107803942</name>
</gene>
<dbReference type="InterPro" id="IPR002156">
    <property type="entry name" value="RNaseH_domain"/>
</dbReference>
<dbReference type="RefSeq" id="XP_016483222.1">
    <property type="nucleotide sequence ID" value="XM_016627736.1"/>
</dbReference>
<name>A0A1S4B2R5_TOBAC</name>
<feature type="region of interest" description="Disordered" evidence="1">
    <location>
        <begin position="1"/>
        <end position="37"/>
    </location>
</feature>
<protein>
    <recommendedName>
        <fullName evidence="5">RNase H type-1 domain-containing protein</fullName>
    </recommendedName>
</protein>
<dbReference type="PaxDb" id="4097-A0A1S4B2R5"/>
<sequence>MASRPYMENNGQQGKCSQSTMTCPTSDDEGSVRTFEDDEEDFFAPRTFVTPEESDATKSTVEELEQTVLIKHLPDFKVYLGTGLTPKLREGFIQFLSNNINCFAWSHLDMTGIPPEITSHRLSVDPKFKPVKHKKRPQSKIKHAFIKEEVAKLLKIGSIKEETFDNLKSYNIKLNPEKCAFGVGSGKFLGFMVSNRGIEINPNKIKAIEEITVVNNIKAVQRLTGRIAALGRFISRSSDKSHHFFALLKRKNNFEWTPECQRALEELKRNLSSPPLLHTPKEDKTIYVYQAVSEMAVSGIPVREQKGTQFPNYHVSRTLGDSETPISPSGKIVSRTNKRLVQTEALLLVPPYLCPVNLSPPEYSAANVRGSGLGIVLKPPVGGIIRQSIKTTKLTNNEAEYKAMIACLELAKGLGAETVEAKCDSLLVTLVHVPLDKNCEADALANLISSAEEEDLLPETVVQLFKSVIEEGHAEINSTSLTWNWRNKNIIYLKDGKLPMDPKESRALRTKAARFSLDENGALYGRTFDGFLVIYLGPGYPDYVPQEIHKGTYENHSESDSLVRKVIRAGFYWGSIEKDSREFVQKCDKRQRFAPIIH</sequence>
<feature type="compositionally biased region" description="Polar residues" evidence="1">
    <location>
        <begin position="9"/>
        <end position="25"/>
    </location>
</feature>
<dbReference type="SUPFAM" id="SSF56672">
    <property type="entry name" value="DNA/RNA polymerases"/>
    <property type="match status" value="1"/>
</dbReference>
<dbReference type="KEGG" id="nta:107803942"/>
<dbReference type="AlphaFoldDB" id="A0A1S4B2R5"/>
<dbReference type="Pfam" id="PF17919">
    <property type="entry name" value="RT_RNaseH_2"/>
    <property type="match status" value="1"/>
</dbReference>
<dbReference type="Pfam" id="PF13456">
    <property type="entry name" value="RVT_3"/>
    <property type="match status" value="1"/>
</dbReference>
<dbReference type="InterPro" id="IPR043502">
    <property type="entry name" value="DNA/RNA_pol_sf"/>
</dbReference>
<evidence type="ECO:0000259" key="3">
    <source>
        <dbReference type="Pfam" id="PF17919"/>
    </source>
</evidence>
<dbReference type="GO" id="GO:0004523">
    <property type="term" value="F:RNA-DNA hybrid ribonuclease activity"/>
    <property type="evidence" value="ECO:0007669"/>
    <property type="project" value="InterPro"/>
</dbReference>
<proteinExistence type="predicted"/>
<dbReference type="Gene3D" id="3.30.420.10">
    <property type="entry name" value="Ribonuclease H-like superfamily/Ribonuclease H"/>
    <property type="match status" value="1"/>
</dbReference>
<evidence type="ECO:0000256" key="1">
    <source>
        <dbReference type="SAM" id="MobiDB-lite"/>
    </source>
</evidence>
<dbReference type="PANTHER" id="PTHR48475:SF2">
    <property type="entry name" value="RIBONUCLEASE H"/>
    <property type="match status" value="1"/>
</dbReference>
<evidence type="ECO:0000313" key="4">
    <source>
        <dbReference type="RefSeq" id="XP_016483222.1"/>
    </source>
</evidence>
<feature type="domain" description="Reverse transcriptase/retrotransposon-derived protein RNase H-like" evidence="3">
    <location>
        <begin position="256"/>
        <end position="327"/>
    </location>
</feature>
<dbReference type="InterPro" id="IPR041577">
    <property type="entry name" value="RT_RNaseH_2"/>
</dbReference>
<dbReference type="InterPro" id="IPR036397">
    <property type="entry name" value="RNaseH_sf"/>
</dbReference>
<feature type="domain" description="RNase H type-1" evidence="2">
    <location>
        <begin position="370"/>
        <end position="428"/>
    </location>
</feature>
<reference evidence="4" key="1">
    <citation type="submission" date="2025-08" db="UniProtKB">
        <authorList>
            <consortium name="RefSeq"/>
        </authorList>
    </citation>
    <scope>IDENTIFICATION</scope>
</reference>
<dbReference type="OrthoDB" id="912714at2759"/>
<dbReference type="GO" id="GO:0003676">
    <property type="term" value="F:nucleic acid binding"/>
    <property type="evidence" value="ECO:0007669"/>
    <property type="project" value="InterPro"/>
</dbReference>
<accession>A0A1S4B2R5</accession>
<dbReference type="PANTHER" id="PTHR48475">
    <property type="entry name" value="RIBONUCLEASE H"/>
    <property type="match status" value="1"/>
</dbReference>
<dbReference type="InterPro" id="IPR043128">
    <property type="entry name" value="Rev_trsase/Diguanyl_cyclase"/>
</dbReference>
<dbReference type="Gene3D" id="1.10.340.70">
    <property type="match status" value="1"/>
</dbReference>
<dbReference type="SMR" id="A0A1S4B2R5"/>
<evidence type="ECO:0000259" key="2">
    <source>
        <dbReference type="Pfam" id="PF13456"/>
    </source>
</evidence>
<dbReference type="Gene3D" id="3.30.70.270">
    <property type="match status" value="2"/>
</dbReference>